<keyword evidence="1" id="KW-0472">Membrane</keyword>
<gene>
    <name evidence="2" type="ORF">BECKLFY1418A_GA0070994_102641</name>
</gene>
<dbReference type="SUPFAM" id="SSF82866">
    <property type="entry name" value="Multidrug efflux transporter AcrB transmembrane domain"/>
    <property type="match status" value="1"/>
</dbReference>
<organism evidence="2">
    <name type="scientific">Candidatus Kentrum sp. LFY</name>
    <dbReference type="NCBI Taxonomy" id="2126342"/>
    <lineage>
        <taxon>Bacteria</taxon>
        <taxon>Pseudomonadati</taxon>
        <taxon>Pseudomonadota</taxon>
        <taxon>Gammaproteobacteria</taxon>
        <taxon>Candidatus Kentrum</taxon>
    </lineage>
</organism>
<dbReference type="AlphaFoldDB" id="A0A450UK08"/>
<feature type="transmembrane region" description="Helical" evidence="1">
    <location>
        <begin position="76"/>
        <end position="97"/>
    </location>
</feature>
<evidence type="ECO:0008006" key="3">
    <source>
        <dbReference type="Google" id="ProtNLM"/>
    </source>
</evidence>
<protein>
    <recommendedName>
        <fullName evidence="3">MMPL family protein</fullName>
    </recommendedName>
</protein>
<keyword evidence="1" id="KW-1133">Transmembrane helix</keyword>
<name>A0A450UK08_9GAMM</name>
<accession>A0A450UK08</accession>
<dbReference type="Gene3D" id="1.20.1640.10">
    <property type="entry name" value="Multidrug efflux transporter AcrB transmembrane domain"/>
    <property type="match status" value="1"/>
</dbReference>
<sequence length="105" mass="12065">MLFYYSVTRKILNKTIKKFLSKYPRARREQSLAPPDVVRYAFHQVGLALWITIATLIAGFSVLTLSHFYLNFSMGIMTALIIGLALITDFFLLPPLFMKLDRMSS</sequence>
<dbReference type="EMBL" id="CAADFH010000026">
    <property type="protein sequence ID" value="VFJ92834.1"/>
    <property type="molecule type" value="Genomic_DNA"/>
</dbReference>
<proteinExistence type="predicted"/>
<evidence type="ECO:0000313" key="2">
    <source>
        <dbReference type="EMBL" id="VFJ92834.1"/>
    </source>
</evidence>
<evidence type="ECO:0000256" key="1">
    <source>
        <dbReference type="SAM" id="Phobius"/>
    </source>
</evidence>
<keyword evidence="1" id="KW-0812">Transmembrane</keyword>
<reference evidence="2" key="1">
    <citation type="submission" date="2019-02" db="EMBL/GenBank/DDBJ databases">
        <authorList>
            <person name="Gruber-Vodicka R. H."/>
            <person name="Seah K. B. B."/>
        </authorList>
    </citation>
    <scope>NUCLEOTIDE SEQUENCE</scope>
    <source>
        <strain evidence="2">BECK_M6</strain>
    </source>
</reference>
<feature type="transmembrane region" description="Helical" evidence="1">
    <location>
        <begin position="47"/>
        <end position="70"/>
    </location>
</feature>